<proteinExistence type="predicted"/>
<dbReference type="AlphaFoldDB" id="A0A0G1YHL3"/>
<dbReference type="EMBL" id="LCRX01000004">
    <property type="protein sequence ID" value="KKW42675.1"/>
    <property type="molecule type" value="Genomic_DNA"/>
</dbReference>
<protein>
    <submittedName>
        <fullName evidence="1">Uncharacterized protein</fullName>
    </submittedName>
</protein>
<gene>
    <name evidence="1" type="ORF">UY92_C0004G0011</name>
</gene>
<name>A0A0G1YHL3_9BACT</name>
<evidence type="ECO:0000313" key="2">
    <source>
        <dbReference type="Proteomes" id="UP000033870"/>
    </source>
</evidence>
<reference evidence="1 2" key="1">
    <citation type="journal article" date="2015" name="Nature">
        <title>rRNA introns, odd ribosomes, and small enigmatic genomes across a large radiation of phyla.</title>
        <authorList>
            <person name="Brown C.T."/>
            <person name="Hug L.A."/>
            <person name="Thomas B.C."/>
            <person name="Sharon I."/>
            <person name="Castelle C.J."/>
            <person name="Singh A."/>
            <person name="Wilkins M.J."/>
            <person name="Williams K.H."/>
            <person name="Banfield J.F."/>
        </authorList>
    </citation>
    <scope>NUCLEOTIDE SEQUENCE [LARGE SCALE GENOMIC DNA]</scope>
</reference>
<sequence length="183" mass="20553">MMALSLKTKILLLAAAVLTATAVIVVAVILPSVAQVKRWENYIRAASEEVNDNYERTSQLRRSISKLTEVREATATFKDFAVSGAAELELIKSFEERAERLRLTQSLNVQYSPGSKTDPGGIHRGGYYTFTFHNSGAFASHIEYLKELERLPYYVIIPELSWNRGARDGSVTLDFTAKIYSRE</sequence>
<dbReference type="Proteomes" id="UP000033870">
    <property type="component" value="Unassembled WGS sequence"/>
</dbReference>
<accession>A0A0G1YHL3</accession>
<dbReference type="STRING" id="1619044.UY92_C0004G0011"/>
<comment type="caution">
    <text evidence="1">The sequence shown here is derived from an EMBL/GenBank/DDBJ whole genome shotgun (WGS) entry which is preliminary data.</text>
</comment>
<organism evidence="1 2">
    <name type="scientific">Candidatus Magasanikbacteria bacterium GW2011_GWA2_56_11</name>
    <dbReference type="NCBI Taxonomy" id="1619044"/>
    <lineage>
        <taxon>Bacteria</taxon>
        <taxon>Candidatus Magasanikiibacteriota</taxon>
    </lineage>
</organism>
<evidence type="ECO:0000313" key="1">
    <source>
        <dbReference type="EMBL" id="KKW42675.1"/>
    </source>
</evidence>